<feature type="compositionally biased region" description="Polar residues" evidence="1">
    <location>
        <begin position="47"/>
        <end position="58"/>
    </location>
</feature>
<dbReference type="AlphaFoldDB" id="C1GJG7"/>
<name>C1GJG7_PARBD</name>
<dbReference type="OMA" id="HYWCEAR"/>
<dbReference type="EMBL" id="KN275967">
    <property type="protein sequence ID" value="EEH42583.2"/>
    <property type="molecule type" value="Genomic_DNA"/>
</dbReference>
<dbReference type="STRING" id="502780.C1GJG7"/>
<dbReference type="Proteomes" id="UP000001628">
    <property type="component" value="Unassembled WGS sequence"/>
</dbReference>
<feature type="compositionally biased region" description="Basic and acidic residues" evidence="1">
    <location>
        <begin position="59"/>
        <end position="69"/>
    </location>
</feature>
<organism evidence="2 3">
    <name type="scientific">Paracoccidioides brasiliensis (strain Pb18)</name>
    <dbReference type="NCBI Taxonomy" id="502780"/>
    <lineage>
        <taxon>Eukaryota</taxon>
        <taxon>Fungi</taxon>
        <taxon>Dikarya</taxon>
        <taxon>Ascomycota</taxon>
        <taxon>Pezizomycotina</taxon>
        <taxon>Eurotiomycetes</taxon>
        <taxon>Eurotiomycetidae</taxon>
        <taxon>Onygenales</taxon>
        <taxon>Ajellomycetaceae</taxon>
        <taxon>Paracoccidioides</taxon>
    </lineage>
</organism>
<feature type="compositionally biased region" description="Polar residues" evidence="1">
    <location>
        <begin position="15"/>
        <end position="26"/>
    </location>
</feature>
<dbReference type="InParanoid" id="C1GJG7"/>
<keyword evidence="3" id="KW-1185">Reference proteome</keyword>
<evidence type="ECO:0000256" key="1">
    <source>
        <dbReference type="SAM" id="MobiDB-lite"/>
    </source>
</evidence>
<evidence type="ECO:0000313" key="3">
    <source>
        <dbReference type="Proteomes" id="UP000001628"/>
    </source>
</evidence>
<dbReference type="OrthoDB" id="4200839at2759"/>
<dbReference type="eggNOG" id="ENOG502T4SC">
    <property type="taxonomic scope" value="Eukaryota"/>
</dbReference>
<dbReference type="VEuPathDB" id="FungiDB:PADG_07403"/>
<dbReference type="RefSeq" id="XP_010762717.1">
    <property type="nucleotide sequence ID" value="XM_010764415.1"/>
</dbReference>
<evidence type="ECO:0000313" key="2">
    <source>
        <dbReference type="EMBL" id="EEH42583.2"/>
    </source>
</evidence>
<reference evidence="2 3" key="1">
    <citation type="journal article" date="2011" name="PLoS Genet.">
        <title>Comparative genomic analysis of human fungal pathogens causing paracoccidioidomycosis.</title>
        <authorList>
            <person name="Desjardins C.A."/>
            <person name="Champion M.D."/>
            <person name="Holder J.W."/>
            <person name="Muszewska A."/>
            <person name="Goldberg J."/>
            <person name="Bailao A.M."/>
            <person name="Brigido M.M."/>
            <person name="Ferreira M.E."/>
            <person name="Garcia A.M."/>
            <person name="Grynberg M."/>
            <person name="Gujja S."/>
            <person name="Heiman D.I."/>
            <person name="Henn M.R."/>
            <person name="Kodira C.D."/>
            <person name="Leon-Narvaez H."/>
            <person name="Longo L.V."/>
            <person name="Ma L.J."/>
            <person name="Malavazi I."/>
            <person name="Matsuo A.L."/>
            <person name="Morais F.V."/>
            <person name="Pereira M."/>
            <person name="Rodriguez-Brito S."/>
            <person name="Sakthikumar S."/>
            <person name="Salem-Izacc S.M."/>
            <person name="Sykes S.M."/>
            <person name="Teixeira M.M."/>
            <person name="Vallejo M.C."/>
            <person name="Walter M.E."/>
            <person name="Yandava C."/>
            <person name="Young S."/>
            <person name="Zeng Q."/>
            <person name="Zucker J."/>
            <person name="Felipe M.S."/>
            <person name="Goldman G.H."/>
            <person name="Haas B.J."/>
            <person name="McEwen J.G."/>
            <person name="Nino-Vega G."/>
            <person name="Puccia R."/>
            <person name="San-Blas G."/>
            <person name="Soares C.M."/>
            <person name="Birren B.W."/>
            <person name="Cuomo C.A."/>
        </authorList>
    </citation>
    <scope>NUCLEOTIDE SEQUENCE [LARGE SCALE GENOMIC DNA]</scope>
    <source>
        <strain evidence="2 3">Pb18</strain>
    </source>
</reference>
<protein>
    <submittedName>
        <fullName evidence="2">Uncharacterized protein</fullName>
    </submittedName>
</protein>
<dbReference type="GeneID" id="22585899"/>
<dbReference type="HOGENOM" id="CLU_110764_0_0_1"/>
<feature type="region of interest" description="Disordered" evidence="1">
    <location>
        <begin position="1"/>
        <end position="32"/>
    </location>
</feature>
<sequence>MDRQGTEGPPRLPSQLLSSGAQQSTLPAYHKELGDFLQKAPFQTYASVRTSNNQSQHSGDIKSEDRDNIPDSGATTEPLAHDELENRHYWCEARQVEKSPKIHHIGDKVWRNNKYVHRVVYVVETYLPDNCLPENARLRLRKQEEKQKRRENEMQ</sequence>
<gene>
    <name evidence="2" type="ORF">PADG_07403</name>
</gene>
<accession>C1GJG7</accession>
<proteinExistence type="predicted"/>
<feature type="region of interest" description="Disordered" evidence="1">
    <location>
        <begin position="47"/>
        <end position="83"/>
    </location>
</feature>
<dbReference type="KEGG" id="pbn:PADG_07403"/>